<keyword evidence="1" id="KW-0732">Signal</keyword>
<evidence type="ECO:0000313" key="2">
    <source>
        <dbReference type="EMBL" id="MDC5695721.1"/>
    </source>
</evidence>
<evidence type="ECO:0000313" key="3">
    <source>
        <dbReference type="Proteomes" id="UP001150259"/>
    </source>
</evidence>
<sequence>MNALKTGTVAASAALLAGGALAAAPAASAAPASTTSVTTSTTACRATSVHQIGTKKVVWDKGMAAFTVRQYLGYCQDSRGWAWMNFASVYVWQQYHARAFGYRAQVGIAVKGEQETRGYVIGPNRQRLTFSKPVRTVNVCTRGWGKLYRLGAESAQGMTSLRC</sequence>
<evidence type="ECO:0008006" key="4">
    <source>
        <dbReference type="Google" id="ProtNLM"/>
    </source>
</evidence>
<protein>
    <recommendedName>
        <fullName evidence="4">Secreted protein</fullName>
    </recommendedName>
</protein>
<keyword evidence="3" id="KW-1185">Reference proteome</keyword>
<comment type="caution">
    <text evidence="2">The sequence shown here is derived from an EMBL/GenBank/DDBJ whole genome shotgun (WGS) entry which is preliminary data.</text>
</comment>
<dbReference type="EMBL" id="JAPFQL010000001">
    <property type="protein sequence ID" value="MDC5695721.1"/>
    <property type="molecule type" value="Genomic_DNA"/>
</dbReference>
<organism evidence="2 3">
    <name type="scientific">Intrasporangium calvum</name>
    <dbReference type="NCBI Taxonomy" id="53358"/>
    <lineage>
        <taxon>Bacteria</taxon>
        <taxon>Bacillati</taxon>
        <taxon>Actinomycetota</taxon>
        <taxon>Actinomycetes</taxon>
        <taxon>Micrococcales</taxon>
        <taxon>Intrasporangiaceae</taxon>
        <taxon>Intrasporangium</taxon>
    </lineage>
</organism>
<proteinExistence type="predicted"/>
<reference evidence="2 3" key="1">
    <citation type="submission" date="2022-11" db="EMBL/GenBank/DDBJ databases">
        <title>Anaerobic phenanthrene biodegradation by a DNRA strain PheN6.</title>
        <authorList>
            <person name="Zhang Z."/>
        </authorList>
    </citation>
    <scope>NUCLEOTIDE SEQUENCE [LARGE SCALE GENOMIC DNA]</scope>
    <source>
        <strain evidence="2 3">PheN6</strain>
    </source>
</reference>
<feature type="signal peptide" evidence="1">
    <location>
        <begin position="1"/>
        <end position="22"/>
    </location>
</feature>
<gene>
    <name evidence="2" type="ORF">OO014_00485</name>
</gene>
<dbReference type="Proteomes" id="UP001150259">
    <property type="component" value="Unassembled WGS sequence"/>
</dbReference>
<accession>A0ABT5GBT2</accession>
<feature type="chain" id="PRO_5047452058" description="Secreted protein" evidence="1">
    <location>
        <begin position="23"/>
        <end position="163"/>
    </location>
</feature>
<evidence type="ECO:0000256" key="1">
    <source>
        <dbReference type="SAM" id="SignalP"/>
    </source>
</evidence>
<name>A0ABT5GBT2_9MICO</name>
<dbReference type="RefSeq" id="WP_272460264.1">
    <property type="nucleotide sequence ID" value="NZ_JAPFQL010000001.1"/>
</dbReference>